<gene>
    <name evidence="1" type="ORF">VISI1226_00785</name>
</gene>
<dbReference type="EMBL" id="AEVT01000058">
    <property type="protein sequence ID" value="EGA70556.1"/>
    <property type="molecule type" value="Genomic_DNA"/>
</dbReference>
<accession>E8M6A6</accession>
<dbReference type="AlphaFoldDB" id="E8M6A6"/>
<organism evidence="1 2">
    <name type="scientific">Vibrio sinaloensis DSM 21326</name>
    <dbReference type="NCBI Taxonomy" id="945550"/>
    <lineage>
        <taxon>Bacteria</taxon>
        <taxon>Pseudomonadati</taxon>
        <taxon>Pseudomonadota</taxon>
        <taxon>Gammaproteobacteria</taxon>
        <taxon>Vibrionales</taxon>
        <taxon>Vibrionaceae</taxon>
        <taxon>Vibrio</taxon>
        <taxon>Vibrio oreintalis group</taxon>
    </lineage>
</organism>
<name>E8M6A6_PHOS4</name>
<reference evidence="1 2" key="1">
    <citation type="journal article" date="2012" name="Int. J. Syst. Evol. Microbiol.">
        <title>Vibrio caribbeanicus sp. nov., isolated from the marine sponge Scleritoderma cyanea.</title>
        <authorList>
            <person name="Hoffmann M."/>
            <person name="Monday S.R."/>
            <person name="Allard M.W."/>
            <person name="Strain E.A."/>
            <person name="Whittaker P."/>
            <person name="Naum M."/>
            <person name="McCarthy P.J."/>
            <person name="Lopez J.V."/>
            <person name="Fischer M."/>
            <person name="Brown E.W."/>
        </authorList>
    </citation>
    <scope>NUCLEOTIDE SEQUENCE [LARGE SCALE GENOMIC DNA]</scope>
    <source>
        <strain evidence="2">DSMZ 21326</strain>
    </source>
</reference>
<evidence type="ECO:0000313" key="2">
    <source>
        <dbReference type="Proteomes" id="UP000006228"/>
    </source>
</evidence>
<dbReference type="Proteomes" id="UP000006228">
    <property type="component" value="Unassembled WGS sequence"/>
</dbReference>
<comment type="caution">
    <text evidence="1">The sequence shown here is derived from an EMBL/GenBank/DDBJ whole genome shotgun (WGS) entry which is preliminary data.</text>
</comment>
<sequence>MELNFALKRKKSMVFMAKIDVKSAVFLYTPRHKGLLIRIHKPVTF</sequence>
<evidence type="ECO:0000313" key="1">
    <source>
        <dbReference type="EMBL" id="EGA70556.1"/>
    </source>
</evidence>
<proteinExistence type="predicted"/>
<protein>
    <submittedName>
        <fullName evidence="1">Uncharacterized protein</fullName>
    </submittedName>
</protein>